<evidence type="ECO:0008006" key="3">
    <source>
        <dbReference type="Google" id="ProtNLM"/>
    </source>
</evidence>
<dbReference type="EMBL" id="CP134537">
    <property type="protein sequence ID" value="WNH08673.1"/>
    <property type="molecule type" value="Genomic_DNA"/>
</dbReference>
<organism evidence="1 2">
    <name type="scientific">Thalassobellus suaedae</name>
    <dbReference type="NCBI Taxonomy" id="3074124"/>
    <lineage>
        <taxon>Bacteria</taxon>
        <taxon>Pseudomonadati</taxon>
        <taxon>Bacteroidota</taxon>
        <taxon>Flavobacteriia</taxon>
        <taxon>Flavobacteriales</taxon>
        <taxon>Flavobacteriaceae</taxon>
        <taxon>Thalassobellus</taxon>
    </lineage>
</organism>
<dbReference type="Proteomes" id="UP001302806">
    <property type="component" value="Chromosome"/>
</dbReference>
<proteinExistence type="predicted"/>
<dbReference type="SUPFAM" id="SSF56935">
    <property type="entry name" value="Porins"/>
    <property type="match status" value="1"/>
</dbReference>
<reference evidence="1 2" key="1">
    <citation type="submission" date="2023-09" db="EMBL/GenBank/DDBJ databases">
        <title>Thalassobella suaedae gen. nov., sp. nov., a marine bacterium of the family Flavobacteriaceae isolated from a halophyte Suaeda japonica.</title>
        <authorList>
            <person name="Lee S.Y."/>
            <person name="Hwang C.Y."/>
        </authorList>
    </citation>
    <scope>NUCLEOTIDE SEQUENCE [LARGE SCALE GENOMIC DNA]</scope>
    <source>
        <strain evidence="1 2">HL-DH14</strain>
    </source>
</reference>
<dbReference type="RefSeq" id="WP_415865299.1">
    <property type="nucleotide sequence ID" value="NZ_CP134537.1"/>
</dbReference>
<gene>
    <name evidence="1" type="ORF">RHP51_16510</name>
</gene>
<sequence>MYASIGNDVVRSYERFLTYSNKPRLYLDRWTGEGTSNTVPRASNNASGNVLFSDFYVEDGSYLRIQNVQLGYSLPSEVLEKLGLDRFRLYVAVNNLYTFTNYSGYNPDVSNSSPLGAGVDLGQYPQTRTFTTGVNISF</sequence>
<name>A0ABY9XS29_9FLAO</name>
<protein>
    <recommendedName>
        <fullName evidence="3">TonB-dependent receptor</fullName>
    </recommendedName>
</protein>
<evidence type="ECO:0000313" key="2">
    <source>
        <dbReference type="Proteomes" id="UP001302806"/>
    </source>
</evidence>
<evidence type="ECO:0000313" key="1">
    <source>
        <dbReference type="EMBL" id="WNH08673.1"/>
    </source>
</evidence>
<accession>A0ABY9XS29</accession>